<keyword evidence="3" id="KW-1185">Reference proteome</keyword>
<feature type="region of interest" description="Disordered" evidence="1">
    <location>
        <begin position="283"/>
        <end position="303"/>
    </location>
</feature>
<dbReference type="Proteomes" id="UP000572817">
    <property type="component" value="Unassembled WGS sequence"/>
</dbReference>
<gene>
    <name evidence="2" type="ORF">GTA08_BOTSDO00271</name>
</gene>
<reference evidence="2" key="1">
    <citation type="submission" date="2020-04" db="EMBL/GenBank/DDBJ databases">
        <title>Genome Assembly and Annotation of Botryosphaeria dothidea sdau 11-99, a Latent Pathogen of Apple Fruit Ring Rot in China.</title>
        <authorList>
            <person name="Yu C."/>
            <person name="Diao Y."/>
            <person name="Lu Q."/>
            <person name="Zhao J."/>
            <person name="Cui S."/>
            <person name="Peng C."/>
            <person name="He B."/>
            <person name="Liu H."/>
        </authorList>
    </citation>
    <scope>NUCLEOTIDE SEQUENCE [LARGE SCALE GENOMIC DNA]</scope>
    <source>
        <strain evidence="2">Sdau11-99</strain>
    </source>
</reference>
<evidence type="ECO:0000313" key="3">
    <source>
        <dbReference type="Proteomes" id="UP000572817"/>
    </source>
</evidence>
<protein>
    <submittedName>
        <fullName evidence="2">Uncharacterized protein</fullName>
    </submittedName>
</protein>
<feature type="compositionally biased region" description="Basic and acidic residues" evidence="1">
    <location>
        <begin position="488"/>
        <end position="498"/>
    </location>
</feature>
<dbReference type="EMBL" id="WWBZ02000001">
    <property type="protein sequence ID" value="KAF4313389.1"/>
    <property type="molecule type" value="Genomic_DNA"/>
</dbReference>
<feature type="compositionally biased region" description="Basic and acidic residues" evidence="1">
    <location>
        <begin position="414"/>
        <end position="423"/>
    </location>
</feature>
<comment type="caution">
    <text evidence="2">The sequence shown here is derived from an EMBL/GenBank/DDBJ whole genome shotgun (WGS) entry which is preliminary data.</text>
</comment>
<accession>A0A8H4N6T7</accession>
<evidence type="ECO:0000256" key="1">
    <source>
        <dbReference type="SAM" id="MobiDB-lite"/>
    </source>
</evidence>
<evidence type="ECO:0000313" key="2">
    <source>
        <dbReference type="EMBL" id="KAF4313389.1"/>
    </source>
</evidence>
<feature type="compositionally biased region" description="Acidic residues" evidence="1">
    <location>
        <begin position="552"/>
        <end position="570"/>
    </location>
</feature>
<feature type="region of interest" description="Disordered" evidence="1">
    <location>
        <begin position="246"/>
        <end position="271"/>
    </location>
</feature>
<feature type="compositionally biased region" description="Basic and acidic residues" evidence="1">
    <location>
        <begin position="571"/>
        <end position="586"/>
    </location>
</feature>
<sequence length="624" mass="71281">MEFNNQQSNPYAVNYPQLQTTPLFMNNQPGFQQQYDGNHATPLFMNNQLGFQQQRGGNQAVHWPAYMPSDEAQFNGVQQPNTKQWSYPQADLMPMQDQAGIQQPANFNRFSNGPFQPQPVNTYWQTGTLNTIRSRVQRVHIQQFQQPLAHHMATTPVTAQQQPAPQSTTSESAQLETLTKRLRQQISPSQENQLWIQYVSQTPREVFNQLYARCIDPVMLHCRNHAKRILQERAARQMVPAPIQEQITTTQPTSGTQGAPIALDDDEEEEEEKEEVVVEMEEKVATPLPTPSSTASSLNLVPSPKPKANMVNVTDKMYVEGPAPKENDLIWNAYCTMGWMNMHKEHYHFSKAAKSHKFYVNEDDSKDWYCVQIHDGAKKYGWQIDAELSALELSEKEAKREHAKAAAQKRQRKSRETAARGERLAAATPRAEDRVQKKEQKQLEAKRKAEERAQQKEQKRAGVANRKRKATADDLDDDLERKPTKRTRTNDEASESNHTESATDLDALFEEDDDISATGLEVEDDNGDSQSTSATEMEQEESTENLDKLFEEENESQASQDEDEDEDEDISRDWVQELENELKASQDEESEDDDEDEDISAAWVQELEDELQTSQDENEENGDS</sequence>
<dbReference type="AlphaFoldDB" id="A0A8H4N6T7"/>
<feature type="compositionally biased region" description="Basic and acidic residues" evidence="1">
    <location>
        <begin position="430"/>
        <end position="460"/>
    </location>
</feature>
<feature type="region of interest" description="Disordered" evidence="1">
    <location>
        <begin position="399"/>
        <end position="624"/>
    </location>
</feature>
<feature type="compositionally biased region" description="Acidic residues" evidence="1">
    <location>
        <begin position="587"/>
        <end position="599"/>
    </location>
</feature>
<feature type="compositionally biased region" description="Acidic residues" evidence="1">
    <location>
        <begin position="606"/>
        <end position="624"/>
    </location>
</feature>
<feature type="compositionally biased region" description="Acidic residues" evidence="1">
    <location>
        <begin position="507"/>
        <end position="527"/>
    </location>
</feature>
<name>A0A8H4N6T7_9PEZI</name>
<organism evidence="2 3">
    <name type="scientific">Botryosphaeria dothidea</name>
    <dbReference type="NCBI Taxonomy" id="55169"/>
    <lineage>
        <taxon>Eukaryota</taxon>
        <taxon>Fungi</taxon>
        <taxon>Dikarya</taxon>
        <taxon>Ascomycota</taxon>
        <taxon>Pezizomycotina</taxon>
        <taxon>Dothideomycetes</taxon>
        <taxon>Dothideomycetes incertae sedis</taxon>
        <taxon>Botryosphaeriales</taxon>
        <taxon>Botryosphaeriaceae</taxon>
        <taxon>Botryosphaeria</taxon>
    </lineage>
</organism>
<proteinExistence type="predicted"/>
<feature type="compositionally biased region" description="Low complexity" evidence="1">
    <location>
        <begin position="285"/>
        <end position="298"/>
    </location>
</feature>